<dbReference type="Proteomes" id="UP000093482">
    <property type="component" value="Unassembled WGS sequence"/>
</dbReference>
<gene>
    <name evidence="1" type="ORF">A6K76_03445</name>
</gene>
<reference evidence="1 2" key="1">
    <citation type="submission" date="2016-07" db="EMBL/GenBank/DDBJ databases">
        <title>Caryophanon latum genome sequencing.</title>
        <authorList>
            <person name="Verma A."/>
            <person name="Pal Y."/>
            <person name="Krishnamurthi S."/>
        </authorList>
    </citation>
    <scope>NUCLEOTIDE SEQUENCE [LARGE SCALE GENOMIC DNA]</scope>
    <source>
        <strain evidence="1 2">DSM 14151</strain>
    </source>
</reference>
<evidence type="ECO:0000313" key="1">
    <source>
        <dbReference type="EMBL" id="OCS83442.1"/>
    </source>
</evidence>
<accession>A0A1C0Y8E6</accession>
<comment type="caution">
    <text evidence="1">The sequence shown here is derived from an EMBL/GenBank/DDBJ whole genome shotgun (WGS) entry which is preliminary data.</text>
</comment>
<dbReference type="RefSeq" id="WP_066466615.1">
    <property type="nucleotide sequence ID" value="NZ_MATO01000089.1"/>
</dbReference>
<sequence length="181" mass="20949">MLTIQMTIPRFENGFPLPDITGEEISILLTDEKAVEMAIENVNWQADDTYFDAHFQLSINGELFYENTTTDAYGTWNQLLGATKNRGKHYVLFLDSALSDLDIIHQHDYTLQYVHVDYIWGDDDHLISRSKKMVTSAPLQKEVVEEAIRQGFQQFASFILDNDIPISPMYKEALQRHLEEM</sequence>
<proteinExistence type="predicted"/>
<dbReference type="EMBL" id="MATO01000089">
    <property type="protein sequence ID" value="OCS83442.1"/>
    <property type="molecule type" value="Genomic_DNA"/>
</dbReference>
<name>A0A1C0Y8E6_9BACL</name>
<dbReference type="AlphaFoldDB" id="A0A1C0Y8E6"/>
<evidence type="ECO:0000313" key="2">
    <source>
        <dbReference type="Proteomes" id="UP000093482"/>
    </source>
</evidence>
<protein>
    <submittedName>
        <fullName evidence="1">Uncharacterized protein</fullName>
    </submittedName>
</protein>
<organism evidence="1 2">
    <name type="scientific">Caryophanon latum</name>
    <dbReference type="NCBI Taxonomy" id="33977"/>
    <lineage>
        <taxon>Bacteria</taxon>
        <taxon>Bacillati</taxon>
        <taxon>Bacillota</taxon>
        <taxon>Bacilli</taxon>
        <taxon>Bacillales</taxon>
        <taxon>Caryophanaceae</taxon>
        <taxon>Caryophanon</taxon>
    </lineage>
</organism>
<keyword evidence="2" id="KW-1185">Reference proteome</keyword>